<dbReference type="Pfam" id="PF21694">
    <property type="entry name" value="DNA_pol3_delta_C"/>
    <property type="match status" value="1"/>
</dbReference>
<feature type="domain" description="DNA polymerase III delta subunit-like C-terminal" evidence="10">
    <location>
        <begin position="210"/>
        <end position="312"/>
    </location>
</feature>
<dbReference type="EC" id="2.7.7.7" evidence="1"/>
<evidence type="ECO:0000256" key="3">
    <source>
        <dbReference type="ARBA" id="ARBA00022679"/>
    </source>
</evidence>
<dbReference type="Gene3D" id="3.40.50.300">
    <property type="entry name" value="P-loop containing nucleotide triphosphate hydrolases"/>
    <property type="match status" value="1"/>
</dbReference>
<evidence type="ECO:0000259" key="9">
    <source>
        <dbReference type="Pfam" id="PF06144"/>
    </source>
</evidence>
<dbReference type="GO" id="GO:0003887">
    <property type="term" value="F:DNA-directed DNA polymerase activity"/>
    <property type="evidence" value="ECO:0007669"/>
    <property type="project" value="UniProtKB-KW"/>
</dbReference>
<dbReference type="Gene3D" id="1.10.8.60">
    <property type="match status" value="1"/>
</dbReference>
<dbReference type="InterPro" id="IPR027417">
    <property type="entry name" value="P-loop_NTPase"/>
</dbReference>
<dbReference type="Pfam" id="PF06144">
    <property type="entry name" value="DNA_pol3_delta"/>
    <property type="match status" value="1"/>
</dbReference>
<evidence type="ECO:0000256" key="1">
    <source>
        <dbReference type="ARBA" id="ARBA00012417"/>
    </source>
</evidence>
<sequence length="333" mass="37866">MTFEQILTSLKQKQYKPIYFLAGEEPWYIDQITDYIADNVLSESEKAFNLTILYGKDITINDIVLSARRFPMMSPYQVVIVKEAQNIDNIEALEVYAQNPLNSTILVIAYKYKPLNKRYKLAKLIESKGILFETKKLYDNQLPTWITGYAKGKGKNIDPKASLLLSESVGSDLSKIANAIDKLVIALGPETPMITVEHVEKNIGISKEFNNFELQKAILTKNQFKANQIIFAFGKNPKDYPIQVTIATLFGFFTKLLMYHYLPDKSPGSVASSLKINPYFVQDYVSAARNYNGRKVVENISILREYDMKSKGFNSATTDTAELLKELIFKLMN</sequence>
<feature type="domain" description="DNA polymerase III delta N-terminal" evidence="9">
    <location>
        <begin position="19"/>
        <end position="134"/>
    </location>
</feature>
<keyword evidence="5" id="KW-0235">DNA replication</keyword>
<keyword evidence="3" id="KW-0808">Transferase</keyword>
<dbReference type="InterPro" id="IPR005790">
    <property type="entry name" value="DNA_polIII_delta"/>
</dbReference>
<evidence type="ECO:0000256" key="2">
    <source>
        <dbReference type="ARBA" id="ARBA00017703"/>
    </source>
</evidence>
<evidence type="ECO:0000256" key="4">
    <source>
        <dbReference type="ARBA" id="ARBA00022695"/>
    </source>
</evidence>
<proteinExistence type="inferred from homology"/>
<comment type="catalytic activity">
    <reaction evidence="8">
        <text>DNA(n) + a 2'-deoxyribonucleoside 5'-triphosphate = DNA(n+1) + diphosphate</text>
        <dbReference type="Rhea" id="RHEA:22508"/>
        <dbReference type="Rhea" id="RHEA-COMP:17339"/>
        <dbReference type="Rhea" id="RHEA-COMP:17340"/>
        <dbReference type="ChEBI" id="CHEBI:33019"/>
        <dbReference type="ChEBI" id="CHEBI:61560"/>
        <dbReference type="ChEBI" id="CHEBI:173112"/>
        <dbReference type="EC" id="2.7.7.7"/>
    </reaction>
</comment>
<dbReference type="Proteomes" id="UP000249239">
    <property type="component" value="Unassembled WGS sequence"/>
</dbReference>
<dbReference type="EMBL" id="QKZK01000001">
    <property type="protein sequence ID" value="PZX20700.1"/>
    <property type="molecule type" value="Genomic_DNA"/>
</dbReference>
<dbReference type="GO" id="GO:0003677">
    <property type="term" value="F:DNA binding"/>
    <property type="evidence" value="ECO:0007669"/>
    <property type="project" value="InterPro"/>
</dbReference>
<dbReference type="InterPro" id="IPR048466">
    <property type="entry name" value="DNA_pol3_delta-like_C"/>
</dbReference>
<dbReference type="GO" id="GO:0009360">
    <property type="term" value="C:DNA polymerase III complex"/>
    <property type="evidence" value="ECO:0007669"/>
    <property type="project" value="InterPro"/>
</dbReference>
<evidence type="ECO:0000313" key="11">
    <source>
        <dbReference type="EMBL" id="PZX20700.1"/>
    </source>
</evidence>
<evidence type="ECO:0000256" key="6">
    <source>
        <dbReference type="ARBA" id="ARBA00022932"/>
    </source>
</evidence>
<dbReference type="RefSeq" id="WP_111443861.1">
    <property type="nucleotide sequence ID" value="NZ_QKZK01000001.1"/>
</dbReference>
<dbReference type="Gene3D" id="1.20.272.10">
    <property type="match status" value="1"/>
</dbReference>
<keyword evidence="4" id="KW-0548">Nucleotidyltransferase</keyword>
<dbReference type="PANTHER" id="PTHR34388:SF1">
    <property type="entry name" value="DNA POLYMERASE III SUBUNIT DELTA"/>
    <property type="match status" value="1"/>
</dbReference>
<dbReference type="GO" id="GO:0006261">
    <property type="term" value="P:DNA-templated DNA replication"/>
    <property type="evidence" value="ECO:0007669"/>
    <property type="project" value="TreeGrafter"/>
</dbReference>
<dbReference type="NCBIfam" id="TIGR01128">
    <property type="entry name" value="holA"/>
    <property type="match status" value="1"/>
</dbReference>
<comment type="caution">
    <text evidence="11">The sequence shown here is derived from an EMBL/GenBank/DDBJ whole genome shotgun (WGS) entry which is preliminary data.</text>
</comment>
<evidence type="ECO:0000256" key="5">
    <source>
        <dbReference type="ARBA" id="ARBA00022705"/>
    </source>
</evidence>
<name>A0A2W7NLD9_9BACT</name>
<evidence type="ECO:0000313" key="12">
    <source>
        <dbReference type="Proteomes" id="UP000249239"/>
    </source>
</evidence>
<dbReference type="SUPFAM" id="SSF52540">
    <property type="entry name" value="P-loop containing nucleoside triphosphate hydrolases"/>
    <property type="match status" value="1"/>
</dbReference>
<dbReference type="PANTHER" id="PTHR34388">
    <property type="entry name" value="DNA POLYMERASE III SUBUNIT DELTA"/>
    <property type="match status" value="1"/>
</dbReference>
<gene>
    <name evidence="11" type="ORF">LX69_00125</name>
</gene>
<dbReference type="AlphaFoldDB" id="A0A2W7NLD9"/>
<keyword evidence="12" id="KW-1185">Reference proteome</keyword>
<organism evidence="11 12">
    <name type="scientific">Breznakibacter xylanolyticus</name>
    <dbReference type="NCBI Taxonomy" id="990"/>
    <lineage>
        <taxon>Bacteria</taxon>
        <taxon>Pseudomonadati</taxon>
        <taxon>Bacteroidota</taxon>
        <taxon>Bacteroidia</taxon>
        <taxon>Marinilabiliales</taxon>
        <taxon>Marinilabiliaceae</taxon>
        <taxon>Breznakibacter</taxon>
    </lineage>
</organism>
<protein>
    <recommendedName>
        <fullName evidence="2">DNA polymerase III subunit delta</fullName>
        <ecNumber evidence="1">2.7.7.7</ecNumber>
    </recommendedName>
</protein>
<dbReference type="SUPFAM" id="SSF48019">
    <property type="entry name" value="post-AAA+ oligomerization domain-like"/>
    <property type="match status" value="1"/>
</dbReference>
<keyword evidence="6" id="KW-0239">DNA-directed DNA polymerase</keyword>
<dbReference type="InterPro" id="IPR008921">
    <property type="entry name" value="DNA_pol3_clamp-load_cplx_C"/>
</dbReference>
<dbReference type="OrthoDB" id="1172326at2"/>
<comment type="similarity">
    <text evidence="7">Belongs to the DNA polymerase HolA subunit family.</text>
</comment>
<evidence type="ECO:0000256" key="8">
    <source>
        <dbReference type="ARBA" id="ARBA00049244"/>
    </source>
</evidence>
<evidence type="ECO:0000259" key="10">
    <source>
        <dbReference type="Pfam" id="PF21694"/>
    </source>
</evidence>
<dbReference type="InterPro" id="IPR010372">
    <property type="entry name" value="DNA_pol3_delta_N"/>
</dbReference>
<reference evidence="11 12" key="1">
    <citation type="submission" date="2018-06" db="EMBL/GenBank/DDBJ databases">
        <title>Genomic Encyclopedia of Archaeal and Bacterial Type Strains, Phase II (KMG-II): from individual species to whole genera.</title>
        <authorList>
            <person name="Goeker M."/>
        </authorList>
    </citation>
    <scope>NUCLEOTIDE SEQUENCE [LARGE SCALE GENOMIC DNA]</scope>
    <source>
        <strain evidence="11 12">DSM 6779</strain>
    </source>
</reference>
<accession>A0A2W7NLD9</accession>
<evidence type="ECO:0000256" key="7">
    <source>
        <dbReference type="ARBA" id="ARBA00034754"/>
    </source>
</evidence>